<protein>
    <submittedName>
        <fullName evidence="2">Beta-lactamase-like protein</fullName>
    </submittedName>
</protein>
<feature type="compositionally biased region" description="Polar residues" evidence="1">
    <location>
        <begin position="368"/>
        <end position="383"/>
    </location>
</feature>
<feature type="compositionally biased region" description="Basic residues" evidence="1">
    <location>
        <begin position="404"/>
        <end position="414"/>
    </location>
</feature>
<evidence type="ECO:0000313" key="3">
    <source>
        <dbReference type="Proteomes" id="UP000807306"/>
    </source>
</evidence>
<dbReference type="InterPro" id="IPR036866">
    <property type="entry name" value="RibonucZ/Hydroxyglut_hydro"/>
</dbReference>
<dbReference type="PANTHER" id="PTHR46018:SF2">
    <property type="entry name" value="ZINC PHOSPHODIESTERASE ELAC PROTEIN 1"/>
    <property type="match status" value="1"/>
</dbReference>
<comment type="caution">
    <text evidence="2">The sequence shown here is derived from an EMBL/GenBank/DDBJ whole genome shotgun (WGS) entry which is preliminary data.</text>
</comment>
<dbReference type="Proteomes" id="UP000807306">
    <property type="component" value="Unassembled WGS sequence"/>
</dbReference>
<evidence type="ECO:0000256" key="1">
    <source>
        <dbReference type="SAM" id="MobiDB-lite"/>
    </source>
</evidence>
<feature type="region of interest" description="Disordered" evidence="1">
    <location>
        <begin position="1"/>
        <end position="20"/>
    </location>
</feature>
<dbReference type="Gene3D" id="3.60.15.10">
    <property type="entry name" value="Ribonuclease Z/Hydroxyacylglutathione hydrolase-like"/>
    <property type="match status" value="1"/>
</dbReference>
<dbReference type="EMBL" id="MU157828">
    <property type="protein sequence ID" value="KAF9533350.1"/>
    <property type="molecule type" value="Genomic_DNA"/>
</dbReference>
<name>A0A9P6ER03_9AGAR</name>
<feature type="compositionally biased region" description="Low complexity" evidence="1">
    <location>
        <begin position="390"/>
        <end position="403"/>
    </location>
</feature>
<dbReference type="GO" id="GO:0005634">
    <property type="term" value="C:nucleus"/>
    <property type="evidence" value="ECO:0007669"/>
    <property type="project" value="TreeGrafter"/>
</dbReference>
<accession>A0A9P6ER03</accession>
<feature type="compositionally biased region" description="Basic and acidic residues" evidence="1">
    <location>
        <begin position="450"/>
        <end position="463"/>
    </location>
</feature>
<keyword evidence="3" id="KW-1185">Reference proteome</keyword>
<sequence length="474" mass="51983">MPSNMSVTFLGTSSGGGPTESRNCSSLVCDMASDSLWMVDCAEGTTRQFALQPHSLQPRLSIQKVNKIFITHMHADHLMGVVPFLRNLLFPPPTGETTVYYTKRTVDLYGPPGLRLFVRQNMKMTITRTSDTYRVHELLNTGDVLTPCNSVPKDDMAQMDASQPNVMHYSELAGSDIHPDEDGLWRNITAHQGQSSGVVADAGPILHRDPCFGYVFTETQYPTRKIVVLGDTYDPSAIIPLCSNPSPSLLVHEATDSHVSEHADPSGKLSRRTPVEVQQKALARGHSVPEMAGDFAKKIGAKMLILNHISPRFPATRHPKDFARQNIINDIEKNANEAWGFGKRCKAAYDYLRVKIPVQFEDQTQDGTATDMQAAQPTTTSLSGAPVDVSGAHASAGNSSGHQHPQRGRGRGSHWRGGSSRDIEMLDTPRYRGGYSGSRGQWRGRGRGRVATEDARGMSDSDNTRGGGKRQRTF</sequence>
<dbReference type="OrthoDB" id="527344at2759"/>
<gene>
    <name evidence="2" type="ORF">CPB83DRAFT_805226</name>
</gene>
<feature type="compositionally biased region" description="Polar residues" evidence="1">
    <location>
        <begin position="1"/>
        <end position="12"/>
    </location>
</feature>
<dbReference type="AlphaFoldDB" id="A0A9P6ER03"/>
<evidence type="ECO:0000313" key="2">
    <source>
        <dbReference type="EMBL" id="KAF9533350.1"/>
    </source>
</evidence>
<dbReference type="SUPFAM" id="SSF56281">
    <property type="entry name" value="Metallo-hydrolase/oxidoreductase"/>
    <property type="match status" value="1"/>
</dbReference>
<proteinExistence type="predicted"/>
<dbReference type="Pfam" id="PF23023">
    <property type="entry name" value="Anti-Pycsar_Apyc1"/>
    <property type="match status" value="1"/>
</dbReference>
<dbReference type="PANTHER" id="PTHR46018">
    <property type="entry name" value="ZINC PHOSPHODIESTERASE ELAC PROTEIN 1"/>
    <property type="match status" value="1"/>
</dbReference>
<organism evidence="2 3">
    <name type="scientific">Crepidotus variabilis</name>
    <dbReference type="NCBI Taxonomy" id="179855"/>
    <lineage>
        <taxon>Eukaryota</taxon>
        <taxon>Fungi</taxon>
        <taxon>Dikarya</taxon>
        <taxon>Basidiomycota</taxon>
        <taxon>Agaricomycotina</taxon>
        <taxon>Agaricomycetes</taxon>
        <taxon>Agaricomycetidae</taxon>
        <taxon>Agaricales</taxon>
        <taxon>Agaricineae</taxon>
        <taxon>Crepidotaceae</taxon>
        <taxon>Crepidotus</taxon>
    </lineage>
</organism>
<reference evidence="2" key="1">
    <citation type="submission" date="2020-11" db="EMBL/GenBank/DDBJ databases">
        <authorList>
            <consortium name="DOE Joint Genome Institute"/>
            <person name="Ahrendt S."/>
            <person name="Riley R."/>
            <person name="Andreopoulos W."/>
            <person name="Labutti K."/>
            <person name="Pangilinan J."/>
            <person name="Ruiz-Duenas F.J."/>
            <person name="Barrasa J.M."/>
            <person name="Sanchez-Garcia M."/>
            <person name="Camarero S."/>
            <person name="Miyauchi S."/>
            <person name="Serrano A."/>
            <person name="Linde D."/>
            <person name="Babiker R."/>
            <person name="Drula E."/>
            <person name="Ayuso-Fernandez I."/>
            <person name="Pacheco R."/>
            <person name="Padilla G."/>
            <person name="Ferreira P."/>
            <person name="Barriuso J."/>
            <person name="Kellner H."/>
            <person name="Castanera R."/>
            <person name="Alfaro M."/>
            <person name="Ramirez L."/>
            <person name="Pisabarro A.G."/>
            <person name="Kuo A."/>
            <person name="Tritt A."/>
            <person name="Lipzen A."/>
            <person name="He G."/>
            <person name="Yan M."/>
            <person name="Ng V."/>
            <person name="Cullen D."/>
            <person name="Martin F."/>
            <person name="Rosso M.-N."/>
            <person name="Henrissat B."/>
            <person name="Hibbett D."/>
            <person name="Martinez A.T."/>
            <person name="Grigoriev I.V."/>
        </authorList>
    </citation>
    <scope>NUCLEOTIDE SEQUENCE</scope>
    <source>
        <strain evidence="2">CBS 506.95</strain>
    </source>
</reference>
<feature type="compositionally biased region" description="Basic and acidic residues" evidence="1">
    <location>
        <begin position="419"/>
        <end position="430"/>
    </location>
</feature>
<feature type="region of interest" description="Disordered" evidence="1">
    <location>
        <begin position="368"/>
        <end position="474"/>
    </location>
</feature>
<dbReference type="GO" id="GO:0042781">
    <property type="term" value="F:3'-tRNA processing endoribonuclease activity"/>
    <property type="evidence" value="ECO:0007669"/>
    <property type="project" value="TreeGrafter"/>
</dbReference>